<dbReference type="InterPro" id="IPR029307">
    <property type="entry name" value="INT_SG_DDX_CT_C"/>
</dbReference>
<feature type="domain" description="INTS6/SAGE1/DDX26B/CT45 C-terminal" evidence="2">
    <location>
        <begin position="83"/>
        <end position="144"/>
    </location>
</feature>
<organism evidence="3 4">
    <name type="scientific">Canis lupus familiaris</name>
    <name type="common">Dog</name>
    <name type="synonym">Canis familiaris</name>
    <dbReference type="NCBI Taxonomy" id="9615"/>
    <lineage>
        <taxon>Eukaryota</taxon>
        <taxon>Metazoa</taxon>
        <taxon>Chordata</taxon>
        <taxon>Craniata</taxon>
        <taxon>Vertebrata</taxon>
        <taxon>Euteleostomi</taxon>
        <taxon>Mammalia</taxon>
        <taxon>Eutheria</taxon>
        <taxon>Laurasiatheria</taxon>
        <taxon>Carnivora</taxon>
        <taxon>Caniformia</taxon>
        <taxon>Canidae</taxon>
        <taxon>Canis</taxon>
    </lineage>
</organism>
<dbReference type="RefSeq" id="XP_038306875.1">
    <property type="nucleotide sequence ID" value="XM_038450947.1"/>
</dbReference>
<sequence length="197" mass="21785">MMTDKAEESAVVPQSQKKHPGKPITPPPSKKMQRMALLSVKEEGEGTSHPGGSAMTLEDVDPKVTAMSVSGDVPDKLPIPIVINMEVKEQLKKEIREFGGQYEKILKLLEGVQGPPELQRKFVIYAMKQAAKVQRQDLIGHLQEVLDKLELDHFFSRKILTPTTYKLIMEMINEKAEPGGCPGCNLILLTPPGMSSL</sequence>
<dbReference type="AlphaFoldDB" id="A0A8I3PWS9"/>
<evidence type="ECO:0000259" key="2">
    <source>
        <dbReference type="Pfam" id="PF15300"/>
    </source>
</evidence>
<evidence type="ECO:0000313" key="3">
    <source>
        <dbReference type="Ensembl" id="ENSCAFP00845036801.1"/>
    </source>
</evidence>
<dbReference type="GeneID" id="102153069"/>
<gene>
    <name evidence="3" type="primary">LOC102153069</name>
</gene>
<keyword evidence="4" id="KW-1185">Reference proteome</keyword>
<dbReference type="Ensembl" id="ENSCAFT00845046917.1">
    <property type="protein sequence ID" value="ENSCAFP00845036801.1"/>
    <property type="gene ID" value="ENSCAFG00845026636.1"/>
</dbReference>
<protein>
    <recommendedName>
        <fullName evidence="2">INTS6/SAGE1/DDX26B/CT45 C-terminal domain-containing protein</fullName>
    </recommendedName>
</protein>
<accession>A0A8I3PWS9</accession>
<reference evidence="3" key="1">
    <citation type="submission" date="2020-03" db="EMBL/GenBank/DDBJ databases">
        <title>Long-read based genome assembly of a Labrador retriever dog.</title>
        <authorList>
            <person name="Eory L."/>
            <person name="Zhang W."/>
            <person name="Schoenebeck J."/>
        </authorList>
    </citation>
    <scope>NUCLEOTIDE SEQUENCE [LARGE SCALE GENOMIC DNA]</scope>
    <source>
        <strain evidence="3">Labrador retriever</strain>
    </source>
</reference>
<feature type="region of interest" description="Disordered" evidence="1">
    <location>
        <begin position="1"/>
        <end position="57"/>
    </location>
</feature>
<dbReference type="RefSeq" id="XP_038306876.1">
    <property type="nucleotide sequence ID" value="XM_038450948.1"/>
</dbReference>
<evidence type="ECO:0000313" key="4">
    <source>
        <dbReference type="Proteomes" id="UP000805418"/>
    </source>
</evidence>
<dbReference type="GeneTree" id="ENSGT00390000016655"/>
<dbReference type="RefSeq" id="XP_038306874.1">
    <property type="nucleotide sequence ID" value="XM_038450946.1"/>
</dbReference>
<dbReference type="OrthoDB" id="9634952at2759"/>
<evidence type="ECO:0000256" key="1">
    <source>
        <dbReference type="SAM" id="MobiDB-lite"/>
    </source>
</evidence>
<reference evidence="3" key="2">
    <citation type="submission" date="2025-08" db="UniProtKB">
        <authorList>
            <consortium name="Ensembl"/>
        </authorList>
    </citation>
    <scope>IDENTIFICATION</scope>
    <source>
        <strain evidence="3">Boxer</strain>
    </source>
</reference>
<name>A0A8I3PWS9_CANLF</name>
<dbReference type="Proteomes" id="UP000805418">
    <property type="component" value="Chromosome X"/>
</dbReference>
<dbReference type="RefSeq" id="XP_038306873.1">
    <property type="nucleotide sequence ID" value="XM_038450945.1"/>
</dbReference>
<dbReference type="Pfam" id="PF15300">
    <property type="entry name" value="INT_SG_DDX_CT_C"/>
    <property type="match status" value="1"/>
</dbReference>
<dbReference type="RefSeq" id="XP_038306877.1">
    <property type="nucleotide sequence ID" value="XM_038450949.1"/>
</dbReference>
<reference evidence="3" key="3">
    <citation type="submission" date="2025-09" db="UniProtKB">
        <authorList>
            <consortium name="Ensembl"/>
        </authorList>
    </citation>
    <scope>IDENTIFICATION</scope>
    <source>
        <strain evidence="3">Boxer</strain>
    </source>
</reference>
<proteinExistence type="predicted"/>